<evidence type="ECO:0000259" key="10">
    <source>
        <dbReference type="Pfam" id="PF00593"/>
    </source>
</evidence>
<keyword evidence="6 8" id="KW-0472">Membrane</keyword>
<dbReference type="PANTHER" id="PTHR30069">
    <property type="entry name" value="TONB-DEPENDENT OUTER MEMBRANE RECEPTOR"/>
    <property type="match status" value="1"/>
</dbReference>
<reference evidence="12 13" key="1">
    <citation type="submission" date="2015-03" db="EMBL/GenBank/DDBJ databases">
        <title>Draft genome sequences of two protease-producing strains of Arsukibacterium isolated from two cold and alkaline environments.</title>
        <authorList>
            <person name="Lylloff J.E."/>
            <person name="Skov L.B."/>
            <person name="Jepsen M."/>
            <person name="Hallin P.F."/>
            <person name="Sorensen S.J."/>
            <person name="Stougaard P."/>
            <person name="Glaring M.A."/>
        </authorList>
    </citation>
    <scope>NUCLEOTIDE SEQUENCE [LARGE SCALE GENOMIC DNA]</scope>
    <source>
        <strain evidence="12 13">GCM72</strain>
    </source>
</reference>
<protein>
    <submittedName>
        <fullName evidence="12">Iron transporter</fullName>
    </submittedName>
</protein>
<name>A0A0M2V970_9GAMM</name>
<evidence type="ECO:0000256" key="2">
    <source>
        <dbReference type="ARBA" id="ARBA00022448"/>
    </source>
</evidence>
<dbReference type="Pfam" id="PF00593">
    <property type="entry name" value="TonB_dep_Rec_b-barrel"/>
    <property type="match status" value="1"/>
</dbReference>
<evidence type="ECO:0000256" key="7">
    <source>
        <dbReference type="ARBA" id="ARBA00023237"/>
    </source>
</evidence>
<comment type="subcellular location">
    <subcellularLocation>
        <location evidence="1 8">Cell outer membrane</location>
        <topology evidence="1 8">Multi-pass membrane protein</topology>
    </subcellularLocation>
</comment>
<dbReference type="GO" id="GO:0044718">
    <property type="term" value="P:siderophore transmembrane transport"/>
    <property type="evidence" value="ECO:0007669"/>
    <property type="project" value="TreeGrafter"/>
</dbReference>
<gene>
    <name evidence="12" type="ORF">WG68_07295</name>
</gene>
<dbReference type="PROSITE" id="PS52016">
    <property type="entry name" value="TONB_DEPENDENT_REC_3"/>
    <property type="match status" value="1"/>
</dbReference>
<evidence type="ECO:0000256" key="9">
    <source>
        <dbReference type="RuleBase" id="RU003357"/>
    </source>
</evidence>
<evidence type="ECO:0000259" key="11">
    <source>
        <dbReference type="Pfam" id="PF07715"/>
    </source>
</evidence>
<accession>A0A0M2V970</accession>
<feature type="domain" description="TonB-dependent receptor plug" evidence="11">
    <location>
        <begin position="50"/>
        <end position="136"/>
    </location>
</feature>
<evidence type="ECO:0000313" key="13">
    <source>
        <dbReference type="Proteomes" id="UP000034228"/>
    </source>
</evidence>
<proteinExistence type="inferred from homology"/>
<dbReference type="Gene3D" id="2.40.170.20">
    <property type="entry name" value="TonB-dependent receptor, beta-barrel domain"/>
    <property type="match status" value="1"/>
</dbReference>
<dbReference type="PATRIC" id="fig|336831.14.peg.1366"/>
<evidence type="ECO:0000313" key="12">
    <source>
        <dbReference type="EMBL" id="KKO46200.1"/>
    </source>
</evidence>
<keyword evidence="5 9" id="KW-0798">TonB box</keyword>
<keyword evidence="2 8" id="KW-0813">Transport</keyword>
<dbReference type="Pfam" id="PF07715">
    <property type="entry name" value="Plug"/>
    <property type="match status" value="1"/>
</dbReference>
<dbReference type="Proteomes" id="UP000034228">
    <property type="component" value="Unassembled WGS sequence"/>
</dbReference>
<dbReference type="SUPFAM" id="SSF56935">
    <property type="entry name" value="Porins"/>
    <property type="match status" value="1"/>
</dbReference>
<sequence length="661" mass="73192">MAALFYTVSLAADEPVEIIVVTATNSAQSWLQSPASVDINWVEQTGLLFDSAQLLQGIPGLQADSRANFAQDTRLSVRGFGSRSAFGIRGIYLEQDGIPLSAPDGQGQLGSVLLDTVQSIEVLRGPLAVLYGNGAGAVISLNTRKPGSSKIVSNLAFSEHHQQQQVQLAAVGKQQSLQLAAKQFKTAGYRPHSRAAKDQAQLNWQRSISDTLYFNLRYDWAYDPYLQDPLSLSPEQWRDNPRQTVAAARLFDTEKTVKQQQISASLVNDSNTPFQLALWHGERDIAQRLAFTGAAITSAGGEVQLNRQYQGIKGQYQLNVAAPLVAVLGASASQTDDRRFGYVNDFGQRGALRRDENNQASNLDGFIRLNYQASSQLSWHGGWRYTDLAYQINDYFIMGANPDDSGQRNYYQQALALAVNWQFNSQLAWFASAGQGFETPTLAELAYSPDSGGVNLQLDASTNKQWESGLKWQNSQHRASVSLFSIATNNDIIAASSDGGRTSFRNSSKTLRRGIEALWHYRLSATMRSELSSHIMQARFNDNELQGKQLPGVAAAEISWQWHYQPMITVPLQLTLQSHYRSKVYTDDNNTASAPAALRFNFNISSQQQYQHWQLRQWLRVDNLTNKSYVGAVVVNQANGRAFEPGTGRELAAGIALGYQW</sequence>
<evidence type="ECO:0000256" key="4">
    <source>
        <dbReference type="ARBA" id="ARBA00022692"/>
    </source>
</evidence>
<dbReference type="EMBL" id="LAHO01000005">
    <property type="protein sequence ID" value="KKO46200.1"/>
    <property type="molecule type" value="Genomic_DNA"/>
</dbReference>
<dbReference type="GO" id="GO:0009279">
    <property type="term" value="C:cell outer membrane"/>
    <property type="evidence" value="ECO:0007669"/>
    <property type="project" value="UniProtKB-SubCell"/>
</dbReference>
<evidence type="ECO:0000256" key="1">
    <source>
        <dbReference type="ARBA" id="ARBA00004571"/>
    </source>
</evidence>
<evidence type="ECO:0000256" key="3">
    <source>
        <dbReference type="ARBA" id="ARBA00022452"/>
    </source>
</evidence>
<keyword evidence="7 8" id="KW-0998">Cell outer membrane</keyword>
<organism evidence="12 13">
    <name type="scientific">Arsukibacterium ikkense</name>
    <dbReference type="NCBI Taxonomy" id="336831"/>
    <lineage>
        <taxon>Bacteria</taxon>
        <taxon>Pseudomonadati</taxon>
        <taxon>Pseudomonadota</taxon>
        <taxon>Gammaproteobacteria</taxon>
        <taxon>Chromatiales</taxon>
        <taxon>Chromatiaceae</taxon>
        <taxon>Arsukibacterium</taxon>
    </lineage>
</organism>
<dbReference type="InterPro" id="IPR012910">
    <property type="entry name" value="Plug_dom"/>
</dbReference>
<evidence type="ECO:0000256" key="6">
    <source>
        <dbReference type="ARBA" id="ARBA00023136"/>
    </source>
</evidence>
<dbReference type="STRING" id="336831.WG68_07295"/>
<comment type="caution">
    <text evidence="12">The sequence shown here is derived from an EMBL/GenBank/DDBJ whole genome shotgun (WGS) entry which is preliminary data.</text>
</comment>
<dbReference type="GO" id="GO:0015344">
    <property type="term" value="F:siderophore uptake transmembrane transporter activity"/>
    <property type="evidence" value="ECO:0007669"/>
    <property type="project" value="TreeGrafter"/>
</dbReference>
<dbReference type="PANTHER" id="PTHR30069:SF28">
    <property type="entry name" value="TONB-DEPENDENT RECEPTOR YNCD-RELATED"/>
    <property type="match status" value="1"/>
</dbReference>
<comment type="similarity">
    <text evidence="8 9">Belongs to the TonB-dependent receptor family.</text>
</comment>
<keyword evidence="3 8" id="KW-1134">Transmembrane beta strand</keyword>
<evidence type="ECO:0000256" key="5">
    <source>
        <dbReference type="ARBA" id="ARBA00023077"/>
    </source>
</evidence>
<dbReference type="InterPro" id="IPR036942">
    <property type="entry name" value="Beta-barrel_TonB_sf"/>
</dbReference>
<dbReference type="Gene3D" id="2.170.130.10">
    <property type="entry name" value="TonB-dependent receptor, plug domain"/>
    <property type="match status" value="1"/>
</dbReference>
<feature type="domain" description="TonB-dependent receptor-like beta-barrel" evidence="10">
    <location>
        <begin position="208"/>
        <end position="624"/>
    </location>
</feature>
<keyword evidence="13" id="KW-1185">Reference proteome</keyword>
<dbReference type="InterPro" id="IPR000531">
    <property type="entry name" value="Beta-barrel_TonB"/>
</dbReference>
<dbReference type="AlphaFoldDB" id="A0A0M2V970"/>
<keyword evidence="4 8" id="KW-0812">Transmembrane</keyword>
<dbReference type="InterPro" id="IPR037066">
    <property type="entry name" value="Plug_dom_sf"/>
</dbReference>
<dbReference type="InterPro" id="IPR039426">
    <property type="entry name" value="TonB-dep_rcpt-like"/>
</dbReference>
<evidence type="ECO:0000256" key="8">
    <source>
        <dbReference type="PROSITE-ProRule" id="PRU01360"/>
    </source>
</evidence>